<reference evidence="1" key="1">
    <citation type="submission" date="2017-02" db="UniProtKB">
        <authorList>
            <consortium name="WormBaseParasite"/>
        </authorList>
    </citation>
    <scope>IDENTIFICATION</scope>
</reference>
<protein>
    <submittedName>
        <fullName evidence="1">Lipase_GDSL domain-containing protein</fullName>
    </submittedName>
</protein>
<evidence type="ECO:0000313" key="1">
    <source>
        <dbReference type="WBParaSite" id="HPLM_0001015401-mRNA-1"/>
    </source>
</evidence>
<name>A0A0N4WH20_HAEPC</name>
<organism evidence="1">
    <name type="scientific">Haemonchus placei</name>
    <name type="common">Barber's pole worm</name>
    <dbReference type="NCBI Taxonomy" id="6290"/>
    <lineage>
        <taxon>Eukaryota</taxon>
        <taxon>Metazoa</taxon>
        <taxon>Ecdysozoa</taxon>
        <taxon>Nematoda</taxon>
        <taxon>Chromadorea</taxon>
        <taxon>Rhabditida</taxon>
        <taxon>Rhabditina</taxon>
        <taxon>Rhabditomorpha</taxon>
        <taxon>Strongyloidea</taxon>
        <taxon>Trichostrongylidae</taxon>
        <taxon>Haemonchus</taxon>
    </lineage>
</organism>
<dbReference type="InterPro" id="IPR036514">
    <property type="entry name" value="SGNH_hydro_sf"/>
</dbReference>
<dbReference type="AlphaFoldDB" id="A0A0N4WH20"/>
<dbReference type="Gene3D" id="3.40.50.1110">
    <property type="entry name" value="SGNH hydrolase"/>
    <property type="match status" value="1"/>
</dbReference>
<dbReference type="InterPro" id="IPR038885">
    <property type="entry name" value="PLB1"/>
</dbReference>
<dbReference type="GO" id="GO:0004620">
    <property type="term" value="F:phospholipase activity"/>
    <property type="evidence" value="ECO:0007669"/>
    <property type="project" value="InterPro"/>
</dbReference>
<dbReference type="GO" id="GO:0006644">
    <property type="term" value="P:phospholipid metabolic process"/>
    <property type="evidence" value="ECO:0007669"/>
    <property type="project" value="TreeGrafter"/>
</dbReference>
<dbReference type="InterPro" id="IPR001087">
    <property type="entry name" value="GDSL"/>
</dbReference>
<proteinExistence type="predicted"/>
<accession>A0A0N4WH20</accession>
<dbReference type="Pfam" id="PF00657">
    <property type="entry name" value="Lipase_GDSL"/>
    <property type="match status" value="1"/>
</dbReference>
<sequence>LNTYWIAGRAAGAELIDELGSDYRGLSFVTGGQHNLSTQATDIRKRRPTCCRIQFGRFRKFCQRLTDPGSVTSNDFSKLVSSIGGETFENKLKVAKELVNRIKSHPDFINVFIGSNDLCKVCTNKTEFGAEQFSDNLITTIRYLRDNLPLTFVNLVPPFHVEILRQTHMSCPCIFGSPNEDFDDIKLAFDKTLEVFNSSEFQTDTFAVVVSSGINVDQLDSINLAFVALDCFHFSQMAHDIVAKILWNDLFTPVNNRTPVEWDTFKPQSWVCPPEDCPYLKTPVNSENCSCPHMQKQKHKQNLTLVTPMKKINVKVDGTVSFHLSTFFSFFP</sequence>
<dbReference type="WBParaSite" id="HPLM_0001015401-mRNA-1">
    <property type="protein sequence ID" value="HPLM_0001015401-mRNA-1"/>
    <property type="gene ID" value="HPLM_0001015401"/>
</dbReference>
<dbReference type="SUPFAM" id="SSF52266">
    <property type="entry name" value="SGNH hydrolase"/>
    <property type="match status" value="1"/>
</dbReference>
<dbReference type="OMA" id="RICENQV"/>
<dbReference type="PANTHER" id="PTHR21325">
    <property type="entry name" value="PHOSPHOLIPASE B, PLB1"/>
    <property type="match status" value="1"/>
</dbReference>
<dbReference type="PANTHER" id="PTHR21325:SF24">
    <property type="entry name" value="LIPASE_GDSL DOMAIN-CONTAINING PROTEIN"/>
    <property type="match status" value="1"/>
</dbReference>